<organism evidence="1 2">
    <name type="scientific">Paenibacillus gyeongsangnamensis</name>
    <dbReference type="NCBI Taxonomy" id="3388067"/>
    <lineage>
        <taxon>Bacteria</taxon>
        <taxon>Bacillati</taxon>
        <taxon>Bacillota</taxon>
        <taxon>Bacilli</taxon>
        <taxon>Bacillales</taxon>
        <taxon>Paenibacillaceae</taxon>
        <taxon>Paenibacillus</taxon>
    </lineage>
</organism>
<dbReference type="RefSeq" id="WP_269884149.1">
    <property type="nucleotide sequence ID" value="NZ_JAQAGZ010000018.1"/>
</dbReference>
<dbReference type="EMBL" id="JAQAGZ010000018">
    <property type="protein sequence ID" value="MCZ8515625.1"/>
    <property type="molecule type" value="Genomic_DNA"/>
</dbReference>
<evidence type="ECO:0000313" key="1">
    <source>
        <dbReference type="EMBL" id="MCZ8515625.1"/>
    </source>
</evidence>
<dbReference type="SUPFAM" id="SSF53335">
    <property type="entry name" value="S-adenosyl-L-methionine-dependent methyltransferases"/>
    <property type="match status" value="1"/>
</dbReference>
<dbReference type="Proteomes" id="UP001527882">
    <property type="component" value="Unassembled WGS sequence"/>
</dbReference>
<dbReference type="InterPro" id="IPR029063">
    <property type="entry name" value="SAM-dependent_MTases_sf"/>
</dbReference>
<reference evidence="1 2" key="1">
    <citation type="submission" date="2022-12" db="EMBL/GenBank/DDBJ databases">
        <title>Draft genome sequence of Paenibacillus sp. dW9.</title>
        <authorList>
            <person name="Choi E.-W."/>
            <person name="Kim D.-U."/>
        </authorList>
    </citation>
    <scope>NUCLEOTIDE SEQUENCE [LARGE SCALE GENOMIC DNA]</scope>
    <source>
        <strain evidence="2">dW9</strain>
    </source>
</reference>
<comment type="caution">
    <text evidence="1">The sequence shown here is derived from an EMBL/GenBank/DDBJ whole genome shotgun (WGS) entry which is preliminary data.</text>
</comment>
<proteinExistence type="predicted"/>
<protein>
    <submittedName>
        <fullName evidence="1">Phospholipid methyltransferase</fullName>
    </submittedName>
</protein>
<keyword evidence="2" id="KW-1185">Reference proteome</keyword>
<evidence type="ECO:0000313" key="2">
    <source>
        <dbReference type="Proteomes" id="UP001527882"/>
    </source>
</evidence>
<keyword evidence="1" id="KW-0808">Transferase</keyword>
<sequence>MAAITSSDKWTFFYKFLQSPRVVGSVVPSSSALTRRMLRPVDWTEIRSIAELGAGTGVFTKAIRASVRPGTKVAVFEKEEVMRRRLTLQFQEFSCFENAEDLSGAIRSLGLSGVDCIVSGLPFANFPVEQREKIMDEVQASLRGGGPFITFQYSLQMKSMLQERFASVRISFVPWNFPPAFVYVCTN</sequence>
<name>A0ABT4QFH3_9BACL</name>
<gene>
    <name evidence="1" type="ORF">O9H85_25090</name>
</gene>
<accession>A0ABT4QFH3</accession>
<keyword evidence="1" id="KW-0489">Methyltransferase</keyword>
<dbReference type="Gene3D" id="3.40.50.150">
    <property type="entry name" value="Vaccinia Virus protein VP39"/>
    <property type="match status" value="1"/>
</dbReference>
<dbReference type="GO" id="GO:0008168">
    <property type="term" value="F:methyltransferase activity"/>
    <property type="evidence" value="ECO:0007669"/>
    <property type="project" value="UniProtKB-KW"/>
</dbReference>
<dbReference type="GO" id="GO:0032259">
    <property type="term" value="P:methylation"/>
    <property type="evidence" value="ECO:0007669"/>
    <property type="project" value="UniProtKB-KW"/>
</dbReference>